<dbReference type="PANTHER" id="PTHR34580">
    <property type="match status" value="1"/>
</dbReference>
<gene>
    <name evidence="4" type="ORF">CA85_35170</name>
</gene>
<dbReference type="InterPro" id="IPR051534">
    <property type="entry name" value="CBASS_pafABC_assoc_protein"/>
</dbReference>
<dbReference type="EMBL" id="SJPK01000009">
    <property type="protein sequence ID" value="TWT64732.1"/>
    <property type="molecule type" value="Genomic_DNA"/>
</dbReference>
<dbReference type="Pfam" id="PF25583">
    <property type="entry name" value="WCX"/>
    <property type="match status" value="1"/>
</dbReference>
<proteinExistence type="predicted"/>
<feature type="domain" description="WYL" evidence="2">
    <location>
        <begin position="155"/>
        <end position="226"/>
    </location>
</feature>
<dbReference type="Pfam" id="PF13280">
    <property type="entry name" value="WYL"/>
    <property type="match status" value="1"/>
</dbReference>
<reference evidence="4 5" key="1">
    <citation type="submission" date="2019-02" db="EMBL/GenBank/DDBJ databases">
        <title>Deep-cultivation of Planctomycetes and their phenomic and genomic characterization uncovers novel biology.</title>
        <authorList>
            <person name="Wiegand S."/>
            <person name="Jogler M."/>
            <person name="Boedeker C."/>
            <person name="Pinto D."/>
            <person name="Vollmers J."/>
            <person name="Rivas-Marin E."/>
            <person name="Kohn T."/>
            <person name="Peeters S.H."/>
            <person name="Heuer A."/>
            <person name="Rast P."/>
            <person name="Oberbeckmann S."/>
            <person name="Bunk B."/>
            <person name="Jeske O."/>
            <person name="Meyerdierks A."/>
            <person name="Storesund J.E."/>
            <person name="Kallscheuer N."/>
            <person name="Luecker S."/>
            <person name="Lage O.M."/>
            <person name="Pohl T."/>
            <person name="Merkel B.J."/>
            <person name="Hornburger P."/>
            <person name="Mueller R.-W."/>
            <person name="Bruemmer F."/>
            <person name="Labrenz M."/>
            <person name="Spormann A.M."/>
            <person name="Op Den Camp H."/>
            <person name="Overmann J."/>
            <person name="Amann R."/>
            <person name="Jetten M.S.M."/>
            <person name="Mascher T."/>
            <person name="Medema M.H."/>
            <person name="Devos D.P."/>
            <person name="Kaster A.-K."/>
            <person name="Ovreas L."/>
            <person name="Rohde M."/>
            <person name="Galperin M.Y."/>
            <person name="Jogler C."/>
        </authorList>
    </citation>
    <scope>NUCLEOTIDE SEQUENCE [LARGE SCALE GENOMIC DNA]</scope>
    <source>
        <strain evidence="4 5">CA85</strain>
    </source>
</reference>
<evidence type="ECO:0000259" key="2">
    <source>
        <dbReference type="Pfam" id="PF13280"/>
    </source>
</evidence>
<evidence type="ECO:0000313" key="4">
    <source>
        <dbReference type="EMBL" id="TWT64732.1"/>
    </source>
</evidence>
<organism evidence="4 5">
    <name type="scientific">Allorhodopirellula solitaria</name>
    <dbReference type="NCBI Taxonomy" id="2527987"/>
    <lineage>
        <taxon>Bacteria</taxon>
        <taxon>Pseudomonadati</taxon>
        <taxon>Planctomycetota</taxon>
        <taxon>Planctomycetia</taxon>
        <taxon>Pirellulales</taxon>
        <taxon>Pirellulaceae</taxon>
        <taxon>Allorhodopirellula</taxon>
    </lineage>
</organism>
<comment type="caution">
    <text evidence="4">The sequence shown here is derived from an EMBL/GenBank/DDBJ whole genome shotgun (WGS) entry which is preliminary data.</text>
</comment>
<protein>
    <submittedName>
        <fullName evidence="4">Uncharacterized protein</fullName>
    </submittedName>
</protein>
<dbReference type="InterPro" id="IPR057727">
    <property type="entry name" value="WCX_dom"/>
</dbReference>
<name>A0A5C5XSQ3_9BACT</name>
<feature type="domain" description="WCX" evidence="3">
    <location>
        <begin position="256"/>
        <end position="350"/>
    </location>
</feature>
<dbReference type="AlphaFoldDB" id="A0A5C5XSQ3"/>
<dbReference type="PANTHER" id="PTHR34580:SF1">
    <property type="entry name" value="PROTEIN PAFC"/>
    <property type="match status" value="1"/>
</dbReference>
<evidence type="ECO:0000256" key="1">
    <source>
        <dbReference type="SAM" id="MobiDB-lite"/>
    </source>
</evidence>
<dbReference type="InterPro" id="IPR026881">
    <property type="entry name" value="WYL_dom"/>
</dbReference>
<dbReference type="Proteomes" id="UP000318053">
    <property type="component" value="Unassembled WGS sequence"/>
</dbReference>
<accession>A0A5C5XSQ3</accession>
<dbReference type="OrthoDB" id="274320at2"/>
<evidence type="ECO:0000313" key="5">
    <source>
        <dbReference type="Proteomes" id="UP000318053"/>
    </source>
</evidence>
<feature type="region of interest" description="Disordered" evidence="1">
    <location>
        <begin position="276"/>
        <end position="303"/>
    </location>
</feature>
<sequence length="368" mass="41181">MARNEQLIRQHKLLQLLEESRFGRTVNELKADLVADLGLTTLHGRTVRRDMEALQAAGYDIQNEMVERGKVYKLGRNHTAVHEIAFSATELIALSIGRDLLTPLMGTQYWQGIETFWNKVQEAIPEGVYEHYQRYRKVLYVSGTPSKTYAAHSGMLKTITRSILEHRVVEIEYKSVGRPATRRRIEPYALAVHQSSIYVVAAAPEVTDATERLRNWKLDRFQHAQVTDDYFKPDSKVDLAKFLSKSIGIFSGETSTQVQIRLGARSASYLKEDPWHPDQLLEPISDDASSPEAQDSDSQTSDEIAPATDFLLTVPASHPRELLPKVLALGADAEVLSPPEYRDAVAAAVAVLAARYSEPQGKDEATPE</sequence>
<dbReference type="RefSeq" id="WP_146392440.1">
    <property type="nucleotide sequence ID" value="NZ_SJPK01000009.1"/>
</dbReference>
<keyword evidence="5" id="KW-1185">Reference proteome</keyword>
<evidence type="ECO:0000259" key="3">
    <source>
        <dbReference type="Pfam" id="PF25583"/>
    </source>
</evidence>
<dbReference type="PROSITE" id="PS52050">
    <property type="entry name" value="WYL"/>
    <property type="match status" value="1"/>
</dbReference>
<feature type="compositionally biased region" description="Polar residues" evidence="1">
    <location>
        <begin position="287"/>
        <end position="302"/>
    </location>
</feature>